<organism evidence="1 2">
    <name type="scientific">Dactylosporangium siamense</name>
    <dbReference type="NCBI Taxonomy" id="685454"/>
    <lineage>
        <taxon>Bacteria</taxon>
        <taxon>Bacillati</taxon>
        <taxon>Actinomycetota</taxon>
        <taxon>Actinomycetes</taxon>
        <taxon>Micromonosporales</taxon>
        <taxon>Micromonosporaceae</taxon>
        <taxon>Dactylosporangium</taxon>
    </lineage>
</organism>
<dbReference type="EMBL" id="BONQ01000021">
    <property type="protein sequence ID" value="GIG43230.1"/>
    <property type="molecule type" value="Genomic_DNA"/>
</dbReference>
<proteinExistence type="predicted"/>
<dbReference type="AlphaFoldDB" id="A0A919PEC1"/>
<protein>
    <submittedName>
        <fullName evidence="1">Uncharacterized protein</fullName>
    </submittedName>
</protein>
<evidence type="ECO:0000313" key="2">
    <source>
        <dbReference type="Proteomes" id="UP000660611"/>
    </source>
</evidence>
<evidence type="ECO:0000313" key="1">
    <source>
        <dbReference type="EMBL" id="GIG43230.1"/>
    </source>
</evidence>
<sequence>MMNASGVTTSTRKCAGCQAAPVYLSSVIEVVWWLPGGGGAASITDAGRRGGGFRRGGRVALSGVDRGMGVGDGPLCQAGSAGTPVTVVMVVGGGRTVAAFATVGWKSGVRGWDASRAGT</sequence>
<gene>
    <name evidence="1" type="ORF">Dsi01nite_012710</name>
</gene>
<comment type="caution">
    <text evidence="1">The sequence shown here is derived from an EMBL/GenBank/DDBJ whole genome shotgun (WGS) entry which is preliminary data.</text>
</comment>
<name>A0A919PEC1_9ACTN</name>
<keyword evidence="2" id="KW-1185">Reference proteome</keyword>
<reference evidence="1" key="1">
    <citation type="submission" date="2021-01" db="EMBL/GenBank/DDBJ databases">
        <title>Whole genome shotgun sequence of Dactylosporangium siamense NBRC 106093.</title>
        <authorList>
            <person name="Komaki H."/>
            <person name="Tamura T."/>
        </authorList>
    </citation>
    <scope>NUCLEOTIDE SEQUENCE</scope>
    <source>
        <strain evidence="1">NBRC 106093</strain>
    </source>
</reference>
<accession>A0A919PEC1</accession>
<dbReference type="Proteomes" id="UP000660611">
    <property type="component" value="Unassembled WGS sequence"/>
</dbReference>